<proteinExistence type="predicted"/>
<keyword evidence="1" id="KW-0732">Signal</keyword>
<sequence length="142" mass="16552">MKKLLVLLVLCIATTLMNAQESDYALVEKTLNYYLEGGTNNDFETLKKAFHETATMRYITDEYKEVNALEFFKKGMKPGPKKNRKTKIDYINITGHAANAKLEIEYPTFTFIDYMNLLKIDGEWKVVSKIFYRKKHKVPPTK</sequence>
<organism evidence="2 3">
    <name type="scientific">Aquimarina gracilis</name>
    <dbReference type="NCBI Taxonomy" id="874422"/>
    <lineage>
        <taxon>Bacteria</taxon>
        <taxon>Pseudomonadati</taxon>
        <taxon>Bacteroidota</taxon>
        <taxon>Flavobacteriia</taxon>
        <taxon>Flavobacteriales</taxon>
        <taxon>Flavobacteriaceae</taxon>
        <taxon>Aquimarina</taxon>
    </lineage>
</organism>
<dbReference type="EMBL" id="JAYKLX010000007">
    <property type="protein sequence ID" value="MEB3346974.1"/>
    <property type="molecule type" value="Genomic_DNA"/>
</dbReference>
<dbReference type="Pfam" id="PF12893">
    <property type="entry name" value="Lumazine_bd_2"/>
    <property type="match status" value="1"/>
</dbReference>
<dbReference type="InterPro" id="IPR039437">
    <property type="entry name" value="FrzH/put_lumazine-bd"/>
</dbReference>
<protein>
    <submittedName>
        <fullName evidence="2">Nuclear transport factor 2 family protein</fullName>
    </submittedName>
</protein>
<feature type="signal peptide" evidence="1">
    <location>
        <begin position="1"/>
        <end position="19"/>
    </location>
</feature>
<accession>A0ABU5ZYJ5</accession>
<name>A0ABU5ZYJ5_9FLAO</name>
<dbReference type="RefSeq" id="WP_324180996.1">
    <property type="nucleotide sequence ID" value="NZ_BAABAW010000020.1"/>
</dbReference>
<dbReference type="InterPro" id="IPR032710">
    <property type="entry name" value="NTF2-like_dom_sf"/>
</dbReference>
<dbReference type="Gene3D" id="3.10.450.50">
    <property type="match status" value="1"/>
</dbReference>
<keyword evidence="3" id="KW-1185">Reference proteome</keyword>
<feature type="chain" id="PRO_5047023652" evidence="1">
    <location>
        <begin position="20"/>
        <end position="142"/>
    </location>
</feature>
<evidence type="ECO:0000256" key="1">
    <source>
        <dbReference type="SAM" id="SignalP"/>
    </source>
</evidence>
<evidence type="ECO:0000313" key="2">
    <source>
        <dbReference type="EMBL" id="MEB3346974.1"/>
    </source>
</evidence>
<reference evidence="2 3" key="1">
    <citation type="journal article" date="2013" name="Int. J. Syst. Evol. Microbiol.">
        <title>Aquimarina gracilis sp. nov., isolated from the gut microflora of a mussel, Mytilus coruscus, and emended description of Aquimarina spongiae.</title>
        <authorList>
            <person name="Park S.C."/>
            <person name="Choe H.N."/>
            <person name="Baik K.S."/>
            <person name="Seong C.N."/>
        </authorList>
    </citation>
    <scope>NUCLEOTIDE SEQUENCE [LARGE SCALE GENOMIC DNA]</scope>
    <source>
        <strain evidence="2 3">PSC32</strain>
    </source>
</reference>
<dbReference type="Proteomes" id="UP001327027">
    <property type="component" value="Unassembled WGS sequence"/>
</dbReference>
<dbReference type="SUPFAM" id="SSF54427">
    <property type="entry name" value="NTF2-like"/>
    <property type="match status" value="1"/>
</dbReference>
<gene>
    <name evidence="2" type="ORF">U6A24_15980</name>
</gene>
<evidence type="ECO:0000313" key="3">
    <source>
        <dbReference type="Proteomes" id="UP001327027"/>
    </source>
</evidence>
<comment type="caution">
    <text evidence="2">The sequence shown here is derived from an EMBL/GenBank/DDBJ whole genome shotgun (WGS) entry which is preliminary data.</text>
</comment>